<keyword evidence="7" id="KW-0677">Repeat</keyword>
<evidence type="ECO:0000313" key="11">
    <source>
        <dbReference type="EMBL" id="HIV04718.1"/>
    </source>
</evidence>
<dbReference type="GO" id="GO:0006535">
    <property type="term" value="P:cysteine biosynthetic process from serine"/>
    <property type="evidence" value="ECO:0007669"/>
    <property type="project" value="InterPro"/>
</dbReference>
<organism evidence="11 12">
    <name type="scientific">Candidatus Spyradosoma merdigallinarum</name>
    <dbReference type="NCBI Taxonomy" id="2840950"/>
    <lineage>
        <taxon>Bacteria</taxon>
        <taxon>Pseudomonadati</taxon>
        <taxon>Verrucomicrobiota</taxon>
        <taxon>Opitutia</taxon>
        <taxon>Opitutia incertae sedis</taxon>
        <taxon>Candidatus Spyradosoma</taxon>
    </lineage>
</organism>
<accession>A0A9D1T1B8</accession>
<dbReference type="InterPro" id="IPR053376">
    <property type="entry name" value="Serine_acetyltransferase"/>
</dbReference>
<dbReference type="SUPFAM" id="SSF51161">
    <property type="entry name" value="Trimeric LpxA-like enzymes"/>
    <property type="match status" value="1"/>
</dbReference>
<name>A0A9D1T1B8_9BACT</name>
<dbReference type="InterPro" id="IPR001451">
    <property type="entry name" value="Hexapep"/>
</dbReference>
<dbReference type="InterPro" id="IPR011004">
    <property type="entry name" value="Trimer_LpxA-like_sf"/>
</dbReference>
<dbReference type="PANTHER" id="PTHR42811">
    <property type="entry name" value="SERINE ACETYLTRANSFERASE"/>
    <property type="match status" value="1"/>
</dbReference>
<evidence type="ECO:0000256" key="8">
    <source>
        <dbReference type="ARBA" id="ARBA00023315"/>
    </source>
</evidence>
<dbReference type="Gene3D" id="2.160.10.10">
    <property type="entry name" value="Hexapeptide repeat proteins"/>
    <property type="match status" value="1"/>
</dbReference>
<evidence type="ECO:0000256" key="1">
    <source>
        <dbReference type="ARBA" id="ARBA00004876"/>
    </source>
</evidence>
<dbReference type="Pfam" id="PF06426">
    <property type="entry name" value="SATase_N"/>
    <property type="match status" value="1"/>
</dbReference>
<dbReference type="InterPro" id="IPR042122">
    <property type="entry name" value="Ser_AcTrfase_N_sf"/>
</dbReference>
<keyword evidence="6 11" id="KW-0808">Transferase</keyword>
<comment type="similarity">
    <text evidence="2">Belongs to the transferase hexapeptide repeat family.</text>
</comment>
<reference evidence="11" key="1">
    <citation type="submission" date="2020-10" db="EMBL/GenBank/DDBJ databases">
        <authorList>
            <person name="Gilroy R."/>
        </authorList>
    </citation>
    <scope>NUCLEOTIDE SEQUENCE</scope>
    <source>
        <strain evidence="11">10669</strain>
    </source>
</reference>
<dbReference type="EC" id="2.3.1.30" evidence="3"/>
<evidence type="ECO:0000259" key="10">
    <source>
        <dbReference type="SMART" id="SM00971"/>
    </source>
</evidence>
<dbReference type="SMART" id="SM00971">
    <property type="entry name" value="SATase_N"/>
    <property type="match status" value="1"/>
</dbReference>
<keyword evidence="5" id="KW-0028">Amino-acid biosynthesis</keyword>
<dbReference type="CDD" id="cd03354">
    <property type="entry name" value="LbH_SAT"/>
    <property type="match status" value="1"/>
</dbReference>
<comment type="pathway">
    <text evidence="1">Amino-acid biosynthesis; L-cysteine biosynthesis; L-cysteine from L-serine: step 1/2.</text>
</comment>
<dbReference type="GO" id="GO:0005737">
    <property type="term" value="C:cytoplasm"/>
    <property type="evidence" value="ECO:0007669"/>
    <property type="project" value="InterPro"/>
</dbReference>
<protein>
    <recommendedName>
        <fullName evidence="4">Serine acetyltransferase</fullName>
        <ecNumber evidence="3">2.3.1.30</ecNumber>
    </recommendedName>
</protein>
<evidence type="ECO:0000256" key="2">
    <source>
        <dbReference type="ARBA" id="ARBA00007274"/>
    </source>
</evidence>
<dbReference type="PROSITE" id="PS00101">
    <property type="entry name" value="HEXAPEP_TRANSFERASES"/>
    <property type="match status" value="1"/>
</dbReference>
<dbReference type="Gene3D" id="1.10.3130.10">
    <property type="entry name" value="serine acetyltransferase, domain 1"/>
    <property type="match status" value="1"/>
</dbReference>
<dbReference type="Proteomes" id="UP000886812">
    <property type="component" value="Unassembled WGS sequence"/>
</dbReference>
<evidence type="ECO:0000256" key="5">
    <source>
        <dbReference type="ARBA" id="ARBA00022605"/>
    </source>
</evidence>
<dbReference type="InterPro" id="IPR010493">
    <property type="entry name" value="Ser_AcTrfase_N"/>
</dbReference>
<comment type="caution">
    <text evidence="11">The sequence shown here is derived from an EMBL/GenBank/DDBJ whole genome shotgun (WGS) entry which is preliminary data.</text>
</comment>
<comment type="catalytic activity">
    <reaction evidence="9">
        <text>L-serine + acetyl-CoA = O-acetyl-L-serine + CoA</text>
        <dbReference type="Rhea" id="RHEA:24560"/>
        <dbReference type="ChEBI" id="CHEBI:33384"/>
        <dbReference type="ChEBI" id="CHEBI:57287"/>
        <dbReference type="ChEBI" id="CHEBI:57288"/>
        <dbReference type="ChEBI" id="CHEBI:58340"/>
        <dbReference type="EC" id="2.3.1.30"/>
    </reaction>
</comment>
<evidence type="ECO:0000256" key="9">
    <source>
        <dbReference type="ARBA" id="ARBA00049486"/>
    </source>
</evidence>
<evidence type="ECO:0000313" key="12">
    <source>
        <dbReference type="Proteomes" id="UP000886812"/>
    </source>
</evidence>
<feature type="domain" description="Serine acetyltransferase N-terminal" evidence="10">
    <location>
        <begin position="1"/>
        <end position="101"/>
    </location>
</feature>
<dbReference type="NCBIfam" id="TIGR01172">
    <property type="entry name" value="cysE"/>
    <property type="match status" value="1"/>
</dbReference>
<sequence length="249" mass="26885">MRSRAEKIARDEPLIAHVVNDFVIMRETFAEALGARIAHKLSRTSKEYETFSALAREAFAGNPRALIQAQNDMRATAERDPACDSVLTPFLWFKGFLALSAYRVSHYFWNAGRRHIAHYLQSHISETFSVDIHPAAKIGCGILLDHATGFVVGETAVIENNVSILHAVTLGGTGKTRGDRHPKVRSGVLIGAGAKILGNIEIGRCAKIGAGSVVLDDVPAHTTVAGVPAKIVGAATEEEPCLDMNHRLS</sequence>
<dbReference type="AlphaFoldDB" id="A0A9D1T1B8"/>
<dbReference type="InterPro" id="IPR018357">
    <property type="entry name" value="Hexapep_transf_CS"/>
</dbReference>
<dbReference type="FunFam" id="2.160.10.10:FF:000002">
    <property type="entry name" value="Serine acetyltransferase"/>
    <property type="match status" value="1"/>
</dbReference>
<evidence type="ECO:0000256" key="3">
    <source>
        <dbReference type="ARBA" id="ARBA00013266"/>
    </source>
</evidence>
<reference evidence="11" key="2">
    <citation type="journal article" date="2021" name="PeerJ">
        <title>Extensive microbial diversity within the chicken gut microbiome revealed by metagenomics and culture.</title>
        <authorList>
            <person name="Gilroy R."/>
            <person name="Ravi A."/>
            <person name="Getino M."/>
            <person name="Pursley I."/>
            <person name="Horton D.L."/>
            <person name="Alikhan N.F."/>
            <person name="Baker D."/>
            <person name="Gharbi K."/>
            <person name="Hall N."/>
            <person name="Watson M."/>
            <person name="Adriaenssens E.M."/>
            <person name="Foster-Nyarko E."/>
            <person name="Jarju S."/>
            <person name="Secka A."/>
            <person name="Antonio M."/>
            <person name="Oren A."/>
            <person name="Chaudhuri R.R."/>
            <person name="La Ragione R."/>
            <person name="Hildebrand F."/>
            <person name="Pallen M.J."/>
        </authorList>
    </citation>
    <scope>NUCLEOTIDE SEQUENCE</scope>
    <source>
        <strain evidence="11">10669</strain>
    </source>
</reference>
<dbReference type="GO" id="GO:0009001">
    <property type="term" value="F:serine O-acetyltransferase activity"/>
    <property type="evidence" value="ECO:0007669"/>
    <property type="project" value="UniProtKB-EC"/>
</dbReference>
<evidence type="ECO:0000256" key="4">
    <source>
        <dbReference type="ARBA" id="ARBA00018522"/>
    </source>
</evidence>
<proteinExistence type="inferred from homology"/>
<evidence type="ECO:0000256" key="6">
    <source>
        <dbReference type="ARBA" id="ARBA00022679"/>
    </source>
</evidence>
<keyword evidence="8 11" id="KW-0012">Acyltransferase</keyword>
<dbReference type="NCBIfam" id="NF041874">
    <property type="entry name" value="EPS_EpsC"/>
    <property type="match status" value="1"/>
</dbReference>
<dbReference type="InterPro" id="IPR045304">
    <property type="entry name" value="LbH_SAT"/>
</dbReference>
<dbReference type="EMBL" id="DVOG01000162">
    <property type="protein sequence ID" value="HIV04718.1"/>
    <property type="molecule type" value="Genomic_DNA"/>
</dbReference>
<dbReference type="Pfam" id="PF00132">
    <property type="entry name" value="Hexapep"/>
    <property type="match status" value="1"/>
</dbReference>
<gene>
    <name evidence="11" type="primary">cysE</name>
    <name evidence="11" type="ORF">IAC75_06205</name>
</gene>
<dbReference type="InterPro" id="IPR005881">
    <property type="entry name" value="Ser_O-AcTrfase"/>
</dbReference>
<evidence type="ECO:0000256" key="7">
    <source>
        <dbReference type="ARBA" id="ARBA00022737"/>
    </source>
</evidence>